<keyword evidence="1" id="KW-1133">Transmembrane helix</keyword>
<feature type="transmembrane region" description="Helical" evidence="1">
    <location>
        <begin position="33"/>
        <end position="54"/>
    </location>
</feature>
<evidence type="ECO:0000313" key="3">
    <source>
        <dbReference type="Proteomes" id="UP000004881"/>
    </source>
</evidence>
<dbReference type="EMBL" id="BAFD01000009">
    <property type="protein sequence ID" value="GAB42149.1"/>
    <property type="molecule type" value="Genomic_DNA"/>
</dbReference>
<comment type="caution">
    <text evidence="2">The sequence shown here is derived from an EMBL/GenBank/DDBJ whole genome shotgun (WGS) entry which is preliminary data.</text>
</comment>
<dbReference type="Proteomes" id="UP000004881">
    <property type="component" value="Unassembled WGS sequence"/>
</dbReference>
<dbReference type="RefSeq" id="WP_004018971.1">
    <property type="nucleotide sequence ID" value="NZ_BAFD01000009.1"/>
</dbReference>
<name>A0ABQ0H8C4_9ACTN</name>
<protein>
    <submittedName>
        <fullName evidence="2">Uncharacterized protein</fullName>
    </submittedName>
</protein>
<keyword evidence="1" id="KW-0472">Membrane</keyword>
<evidence type="ECO:0000256" key="1">
    <source>
        <dbReference type="SAM" id="Phobius"/>
    </source>
</evidence>
<dbReference type="GeneID" id="43396320"/>
<organism evidence="2 3">
    <name type="scientific">Gordonia terrae NBRC 100016</name>
    <dbReference type="NCBI Taxonomy" id="1089454"/>
    <lineage>
        <taxon>Bacteria</taxon>
        <taxon>Bacillati</taxon>
        <taxon>Actinomycetota</taxon>
        <taxon>Actinomycetes</taxon>
        <taxon>Mycobacteriales</taxon>
        <taxon>Gordoniaceae</taxon>
        <taxon>Gordonia</taxon>
    </lineage>
</organism>
<proteinExistence type="predicted"/>
<keyword evidence="1" id="KW-0812">Transmembrane</keyword>
<sequence>MPGRPARPRHLAKSFPRGLDYWVRGIETYPRNFLAVLPSASAFGAGLFAGINIFT</sequence>
<evidence type="ECO:0000313" key="2">
    <source>
        <dbReference type="EMBL" id="GAB42149.1"/>
    </source>
</evidence>
<keyword evidence="3" id="KW-1185">Reference proteome</keyword>
<reference evidence="2 3" key="1">
    <citation type="submission" date="2012-02" db="EMBL/GenBank/DDBJ databases">
        <title>Whole genome shotgun sequence of Gordonia terrae NBRC 100016.</title>
        <authorList>
            <person name="Takarada H."/>
            <person name="Hosoyama A."/>
            <person name="Tsuchikane K."/>
            <person name="Katsumata H."/>
            <person name="Yamazaki S."/>
            <person name="Fujita N."/>
        </authorList>
    </citation>
    <scope>NUCLEOTIDE SEQUENCE [LARGE SCALE GENOMIC DNA]</scope>
    <source>
        <strain evidence="2 3">NBRC 100016</strain>
    </source>
</reference>
<accession>A0ABQ0H8C4</accession>
<gene>
    <name evidence="2" type="ORF">GOTRE_009_00330</name>
</gene>